<dbReference type="Pfam" id="PF00246">
    <property type="entry name" value="Peptidase_M14"/>
    <property type="match status" value="1"/>
</dbReference>
<proteinExistence type="inferred from homology"/>
<dbReference type="PROSITE" id="PS00132">
    <property type="entry name" value="CARBOXYPEPT_ZN_1"/>
    <property type="match status" value="1"/>
</dbReference>
<dbReference type="GO" id="GO:0008270">
    <property type="term" value="F:zinc ion binding"/>
    <property type="evidence" value="ECO:0007669"/>
    <property type="project" value="InterPro"/>
</dbReference>
<protein>
    <recommendedName>
        <fullName evidence="2">Peptidase M14 domain-containing protein</fullName>
    </recommendedName>
</protein>
<dbReference type="SUPFAM" id="SSF53187">
    <property type="entry name" value="Zn-dependent exopeptidases"/>
    <property type="match status" value="2"/>
</dbReference>
<comment type="caution">
    <text evidence="3">The sequence shown here is derived from an EMBL/GenBank/DDBJ whole genome shotgun (WGS) entry which is preliminary data.</text>
</comment>
<dbReference type="VEuPathDB" id="FungiDB:H257_14267"/>
<dbReference type="EMBL" id="QUTG01005386">
    <property type="protein sequence ID" value="RHY85745.1"/>
    <property type="molecule type" value="Genomic_DNA"/>
</dbReference>
<reference evidence="3 4" key="1">
    <citation type="submission" date="2018-08" db="EMBL/GenBank/DDBJ databases">
        <title>Aphanomyces genome sequencing and annotation.</title>
        <authorList>
            <person name="Minardi D."/>
            <person name="Oidtmann B."/>
            <person name="Van Der Giezen M."/>
            <person name="Studholme D.J."/>
        </authorList>
    </citation>
    <scope>NUCLEOTIDE SEQUENCE [LARGE SCALE GENOMIC DNA]</scope>
    <source>
        <strain evidence="3 4">Sv</strain>
    </source>
</reference>
<dbReference type="GO" id="GO:0006508">
    <property type="term" value="P:proteolysis"/>
    <property type="evidence" value="ECO:0007669"/>
    <property type="project" value="InterPro"/>
</dbReference>
<accession>A0A418CV11</accession>
<evidence type="ECO:0000259" key="2">
    <source>
        <dbReference type="Pfam" id="PF00246"/>
    </source>
</evidence>
<sequence length="247" mass="27927">MVQTMKALNTSYPDVVDLFVAQDVYGLPYPPELQCEEDAEGVAVPCKQYVLRITNESTLDADRPEVFISGALHGNERVGPQATIELALLLVEYATTFTSSSVTSDTDHVRRSKAWLHRYVGRTMNDVVYGVYGGMEDWAYAASWENSFGSDSDSIFTPCTPTQYGPYPAHKTTYNNKTHRAFNILVETSDLKRPAQTALGLRSSLYNVDLQVRTGVVQSCFDRSYNIRRWPTIRLDMCPKMYGWRCF</sequence>
<dbReference type="GO" id="GO:0004181">
    <property type="term" value="F:metallocarboxypeptidase activity"/>
    <property type="evidence" value="ECO:0007669"/>
    <property type="project" value="InterPro"/>
</dbReference>
<organism evidence="3 4">
    <name type="scientific">Aphanomyces astaci</name>
    <name type="common">Crayfish plague agent</name>
    <dbReference type="NCBI Taxonomy" id="112090"/>
    <lineage>
        <taxon>Eukaryota</taxon>
        <taxon>Sar</taxon>
        <taxon>Stramenopiles</taxon>
        <taxon>Oomycota</taxon>
        <taxon>Saprolegniomycetes</taxon>
        <taxon>Saprolegniales</taxon>
        <taxon>Verrucalvaceae</taxon>
        <taxon>Aphanomyces</taxon>
    </lineage>
</organism>
<dbReference type="InterPro" id="IPR057246">
    <property type="entry name" value="CARBOXYPEPT_ZN_1"/>
</dbReference>
<dbReference type="Proteomes" id="UP000285712">
    <property type="component" value="Unassembled WGS sequence"/>
</dbReference>
<dbReference type="Gene3D" id="3.40.630.10">
    <property type="entry name" value="Zn peptidases"/>
    <property type="match status" value="1"/>
</dbReference>
<gene>
    <name evidence="3" type="ORF">DYB35_007022</name>
</gene>
<evidence type="ECO:0000313" key="4">
    <source>
        <dbReference type="Proteomes" id="UP000285712"/>
    </source>
</evidence>
<comment type="similarity">
    <text evidence="1">Belongs to the peptidase M14 family.</text>
</comment>
<name>A0A418CV11_APHAT</name>
<dbReference type="AlphaFoldDB" id="A0A418CV11"/>
<feature type="domain" description="Peptidase M14" evidence="2">
    <location>
        <begin position="48"/>
        <end position="95"/>
    </location>
</feature>
<evidence type="ECO:0000256" key="1">
    <source>
        <dbReference type="ARBA" id="ARBA00005988"/>
    </source>
</evidence>
<dbReference type="InterPro" id="IPR000834">
    <property type="entry name" value="Peptidase_M14"/>
</dbReference>
<evidence type="ECO:0000313" key="3">
    <source>
        <dbReference type="EMBL" id="RHY85745.1"/>
    </source>
</evidence>